<dbReference type="Proteomes" id="UP000679725">
    <property type="component" value="Unassembled WGS sequence"/>
</dbReference>
<evidence type="ECO:0000313" key="4">
    <source>
        <dbReference type="Proteomes" id="UP000679725"/>
    </source>
</evidence>
<keyword evidence="2" id="KW-0732">Signal</keyword>
<evidence type="ECO:0000313" key="3">
    <source>
        <dbReference type="EMBL" id="CAG5074623.1"/>
    </source>
</evidence>
<name>A0ABN7RIV1_9BACT</name>
<accession>A0ABN7RIV1</accession>
<evidence type="ECO:0000256" key="2">
    <source>
        <dbReference type="SAM" id="SignalP"/>
    </source>
</evidence>
<keyword evidence="4" id="KW-1185">Reference proteome</keyword>
<evidence type="ECO:0000256" key="1">
    <source>
        <dbReference type="SAM" id="MobiDB-lite"/>
    </source>
</evidence>
<dbReference type="EMBL" id="CAJRAU010000012">
    <property type="protein sequence ID" value="CAG5074623.1"/>
    <property type="molecule type" value="Genomic_DNA"/>
</dbReference>
<comment type="caution">
    <text evidence="3">The sequence shown here is derived from an EMBL/GenBank/DDBJ whole genome shotgun (WGS) entry which is preliminary data.</text>
</comment>
<dbReference type="Pfam" id="PF13715">
    <property type="entry name" value="CarbopepD_reg_2"/>
    <property type="match status" value="1"/>
</dbReference>
<dbReference type="InterPro" id="IPR013783">
    <property type="entry name" value="Ig-like_fold"/>
</dbReference>
<sequence length="918" mass="104378">MISCKKNRGKGFLFFLLMSLSLISVPSFSQKVMLEGTVQNASDKSALPGAMVTIQKANEQKVTNGVMTDGYGEFKFEQLAAGQYALKISYLGFKPVSKTLDLENSAIDLGSIVLQEETNDLAEVKVVGQVSAGEQKGDTTQFNASAFKTAADATAQELIQKLPGVTMEDGKIQAQGEDVQQILIDGKPYFGTDVATALQNLPADVIASVQVFDKKSDKAEMSGFNDNEQLKTINIVTKPNRRKGQFGKATAGYGTDQRYLTGASVNIFNEDRRVTITGLSNNINTMNFSADQSSQEENKPRNGIINTNSLGLNYSDMWTKKIEVSGSYFYTKRRNFSVQSKFQDFVSPADSGRFYNESSQRIEQENLHRANLRIEYKINDNNRILIRPNLTVQQTDDFSSFTGRTENENSALNQTENTSNSDNNSLNISNMLLYSHRFRKLGRSFTFRLNTGYSTNDNENFRLADIAYFREPDRSNTLNQFTRFDRKGYFWETEFSFTEPIGKNGRVELEHERGNRVDDSDRRLFDYDELAGNYSFLNEGLSNTFKSQYLTEETDLSYQYQTEKVRIEFSGEYQRASLDNDQVFPDAFELNRTFSNVLPSARFEYRFSKSRNIEIDYRTWTNAPSINQLQNVLDVSNPLYVRTGNPNLVQSVQNRIRGRYRSQNPEKSRTFFGMVEASIVPDYIGTSTITARSPLALTEVDTLETGSQLSLPVNLDGYWTIRAFFNYGQPVDFIKSKISFNGFANHTRLPSLIDSLTNNTFTTNFRLGASLSSNVSESLDFQVSTRSGYNIVRRSLRNTQDNFFNQSSRLRLNWIFWKGFVYRTDLIHQVNTGLSAGFNTNYMIWNMSIGKKVFANQRGEISLNVFDLLKQNISIRRNVTDIFVEDVQSNVLQQYFMLTFTYNLRHFSGGASEKDFDK</sequence>
<evidence type="ECO:0008006" key="5">
    <source>
        <dbReference type="Google" id="ProtNLM"/>
    </source>
</evidence>
<gene>
    <name evidence="3" type="ORF">DYBT9623_05310</name>
</gene>
<feature type="signal peptide" evidence="2">
    <location>
        <begin position="1"/>
        <end position="29"/>
    </location>
</feature>
<feature type="chain" id="PRO_5047201772" description="TonB-dependent receptor" evidence="2">
    <location>
        <begin position="30"/>
        <end position="918"/>
    </location>
</feature>
<feature type="region of interest" description="Disordered" evidence="1">
    <location>
        <begin position="400"/>
        <end position="425"/>
    </location>
</feature>
<protein>
    <recommendedName>
        <fullName evidence="5">TonB-dependent receptor</fullName>
    </recommendedName>
</protein>
<dbReference type="InterPro" id="IPR008969">
    <property type="entry name" value="CarboxyPept-like_regulatory"/>
</dbReference>
<organism evidence="3 4">
    <name type="scientific">Dyadobacter linearis</name>
    <dbReference type="NCBI Taxonomy" id="2823330"/>
    <lineage>
        <taxon>Bacteria</taxon>
        <taxon>Pseudomonadati</taxon>
        <taxon>Bacteroidota</taxon>
        <taxon>Cytophagia</taxon>
        <taxon>Cytophagales</taxon>
        <taxon>Spirosomataceae</taxon>
        <taxon>Dyadobacter</taxon>
    </lineage>
</organism>
<proteinExistence type="predicted"/>
<dbReference type="Gene3D" id="2.60.40.10">
    <property type="entry name" value="Immunoglobulins"/>
    <property type="match status" value="1"/>
</dbReference>
<dbReference type="SUPFAM" id="SSF49464">
    <property type="entry name" value="Carboxypeptidase regulatory domain-like"/>
    <property type="match status" value="1"/>
</dbReference>
<reference evidence="3 4" key="1">
    <citation type="submission" date="2021-04" db="EMBL/GenBank/DDBJ databases">
        <authorList>
            <person name="Rodrigo-Torres L."/>
            <person name="Arahal R. D."/>
            <person name="Lucena T."/>
        </authorList>
    </citation>
    <scope>NUCLEOTIDE SEQUENCE [LARGE SCALE GENOMIC DNA]</scope>
    <source>
        <strain evidence="3 4">CECT 9623</strain>
    </source>
</reference>
<dbReference type="SUPFAM" id="SSF56935">
    <property type="entry name" value="Porins"/>
    <property type="match status" value="1"/>
</dbReference>
<feature type="compositionally biased region" description="Polar residues" evidence="1">
    <location>
        <begin position="400"/>
        <end position="416"/>
    </location>
</feature>